<evidence type="ECO:0000313" key="9">
    <source>
        <dbReference type="EMBL" id="CZQ55779.1"/>
    </source>
</evidence>
<name>A0AAX2MID1_STAAU</name>
<feature type="disulfide bond" evidence="6">
    <location>
        <begin position="151"/>
        <end position="161"/>
    </location>
</feature>
<dbReference type="InterPro" id="IPR006173">
    <property type="entry name" value="Staph_tox_OB"/>
</dbReference>
<organism evidence="10 11">
    <name type="scientific">Staphylococcus aureus</name>
    <dbReference type="NCBI Taxonomy" id="1280"/>
    <lineage>
        <taxon>Bacteria</taxon>
        <taxon>Bacillati</taxon>
        <taxon>Bacillota</taxon>
        <taxon>Bacilli</taxon>
        <taxon>Bacillales</taxon>
        <taxon>Staphylococcaceae</taxon>
        <taxon>Staphylococcus</taxon>
    </lineage>
</organism>
<dbReference type="InterPro" id="IPR016091">
    <property type="entry name" value="SuperAg_toxin_C"/>
</dbReference>
<dbReference type="SUPFAM" id="SSF50203">
    <property type="entry name" value="Bacterial enterotoxins"/>
    <property type="match status" value="1"/>
</dbReference>
<evidence type="ECO:0000256" key="4">
    <source>
        <dbReference type="ARBA" id="ARBA00022729"/>
    </source>
</evidence>
<dbReference type="InterPro" id="IPR006126">
    <property type="entry name" value="Staph/Strept_toxin_CS"/>
</dbReference>
<dbReference type="InterPro" id="IPR013307">
    <property type="entry name" value="Superantigen_bac"/>
</dbReference>
<dbReference type="Gene3D" id="2.40.50.110">
    <property type="match status" value="1"/>
</dbReference>
<evidence type="ECO:0000259" key="7">
    <source>
        <dbReference type="Pfam" id="PF01123"/>
    </source>
</evidence>
<dbReference type="PROSITE" id="PS00278">
    <property type="entry name" value="STAPH_STREP_TOXIN_2"/>
    <property type="match status" value="1"/>
</dbReference>
<dbReference type="PRINTS" id="PR00279">
    <property type="entry name" value="BACTRLTOXIN"/>
</dbReference>
<dbReference type="Pfam" id="PF02876">
    <property type="entry name" value="Stap_Strp_tox_C"/>
    <property type="match status" value="1"/>
</dbReference>
<protein>
    <submittedName>
        <fullName evidence="10">Enterotoxin</fullName>
    </submittedName>
</protein>
<dbReference type="EMBL" id="UDJK01000001">
    <property type="protein sequence ID" value="SRC20663.1"/>
    <property type="molecule type" value="Genomic_DNA"/>
</dbReference>
<dbReference type="AlphaFoldDB" id="A0AAX2MID1"/>
<reference evidence="9" key="1">
    <citation type="submission" date="2016-02" db="EMBL/GenBank/DDBJ databases">
        <authorList>
            <consortium name="Pathogen Informatics"/>
        </authorList>
    </citation>
    <scope>NUCLEOTIDE SEQUENCE</scope>
    <source>
        <strain evidence="9">1943STDY5698364</strain>
    </source>
</reference>
<keyword evidence="2" id="KW-0766">Superantigen</keyword>
<dbReference type="Gene3D" id="3.10.20.120">
    <property type="match status" value="1"/>
</dbReference>
<proteinExistence type="inferred from homology"/>
<keyword evidence="4" id="KW-0732">Signal</keyword>
<feature type="domain" description="Staphylococcal/Streptococcal toxin beta-grasp" evidence="8">
    <location>
        <begin position="178"/>
        <end position="282"/>
    </location>
</feature>
<evidence type="ECO:0000256" key="5">
    <source>
        <dbReference type="ARBA" id="ARBA00022861"/>
    </source>
</evidence>
<evidence type="ECO:0000313" key="10">
    <source>
        <dbReference type="EMBL" id="SRC20663.1"/>
    </source>
</evidence>
<keyword evidence="3" id="KW-0800">Toxin</keyword>
<evidence type="ECO:0000256" key="3">
    <source>
        <dbReference type="ARBA" id="ARBA00022656"/>
    </source>
</evidence>
<gene>
    <name evidence="10" type="primary">entA</name>
    <name evidence="9" type="ORF">ERS391062_00622</name>
    <name evidence="10" type="ORF">SAMEA1466929_00311</name>
</gene>
<dbReference type="GO" id="GO:0005576">
    <property type="term" value="C:extracellular region"/>
    <property type="evidence" value="ECO:0007669"/>
    <property type="project" value="InterPro"/>
</dbReference>
<feature type="domain" description="Staphylococcal/Streptococcal toxin OB-fold" evidence="7">
    <location>
        <begin position="85"/>
        <end position="168"/>
    </location>
</feature>
<dbReference type="EMBL" id="FJNR01000003">
    <property type="protein sequence ID" value="CZQ55779.1"/>
    <property type="molecule type" value="Genomic_DNA"/>
</dbReference>
<accession>A0AAX2MID1</accession>
<evidence type="ECO:0000256" key="1">
    <source>
        <dbReference type="ARBA" id="ARBA00008401"/>
    </source>
</evidence>
<dbReference type="GO" id="GO:0090729">
    <property type="term" value="F:toxin activity"/>
    <property type="evidence" value="ECO:0007669"/>
    <property type="project" value="UniProtKB-KW"/>
</dbReference>
<dbReference type="Proteomes" id="UP000070985">
    <property type="component" value="Unassembled WGS sequence"/>
</dbReference>
<dbReference type="InterPro" id="IPR008992">
    <property type="entry name" value="Enterotoxin"/>
</dbReference>
<reference evidence="10 11" key="2">
    <citation type="submission" date="2018-06" db="EMBL/GenBank/DDBJ databases">
        <authorList>
            <consortium name="Pathogen Informatics"/>
            <person name="Doyle S."/>
        </authorList>
    </citation>
    <scope>NUCLEOTIDE SEQUENCE [LARGE SCALE GENOMIC DNA]</scope>
    <source>
        <strain evidence="10 11">EOE047</strain>
    </source>
</reference>
<evidence type="ECO:0000313" key="11">
    <source>
        <dbReference type="Proteomes" id="UP000249918"/>
    </source>
</evidence>
<dbReference type="PRINTS" id="PR01898">
    <property type="entry name" value="SAGSUPRFAMLY"/>
</dbReference>
<dbReference type="PROSITE" id="PS00277">
    <property type="entry name" value="STAPH_STREP_TOXIN_1"/>
    <property type="match status" value="1"/>
</dbReference>
<evidence type="ECO:0000259" key="8">
    <source>
        <dbReference type="Pfam" id="PF02876"/>
    </source>
</evidence>
<dbReference type="Pfam" id="PF01123">
    <property type="entry name" value="Stap_Strp_toxin"/>
    <property type="match status" value="1"/>
</dbReference>
<sequence length="285" mass="32961">MQVGVGRRNKFFENIISVPLPYHLCLALKCKLVIVLGEFEVKYLTGFILILLLEGIFTNSASAIEYSDLHHKSELDSKRLYNAKVSFANPTQLENKKTNDRLLKHDLLFHDMFVNDAWKKDFKVEFENEALSKKFVNKDIDIFAGNYGYGCHGGETNKTLCSYGGVTLSDNNKYDDYKNIPCNLWIDGHQTGIELTAVKTKKKIVTIQELDVQLRNYLNEKYKLYELGGDIVKGYVKYHNDDEKNVEYDFYNLNGEYGHEVLKMYADNKTINSDKLHLDIYLFKS</sequence>
<keyword evidence="6" id="KW-1015">Disulfide bond</keyword>
<comment type="caution">
    <text evidence="10">The sequence shown here is derived from an EMBL/GenBank/DDBJ whole genome shotgun (WGS) entry which is preliminary data.</text>
</comment>
<comment type="similarity">
    <text evidence="1">Belongs to the staphylococcal/streptococcal toxin family.</text>
</comment>
<keyword evidence="5" id="KW-0260">Enterotoxin</keyword>
<dbReference type="SUPFAM" id="SSF54334">
    <property type="entry name" value="Superantigen toxins, C-terminal domain"/>
    <property type="match status" value="1"/>
</dbReference>
<dbReference type="Proteomes" id="UP000249918">
    <property type="component" value="Unassembled WGS sequence"/>
</dbReference>
<evidence type="ECO:0000256" key="6">
    <source>
        <dbReference type="PIRSR" id="PIRSR613307-50"/>
    </source>
</evidence>
<evidence type="ECO:0000256" key="2">
    <source>
        <dbReference type="ARBA" id="ARBA00022633"/>
    </source>
</evidence>
<dbReference type="InterPro" id="IPR006177">
    <property type="entry name" value="Toxin_bac"/>
</dbReference>
<dbReference type="InterPro" id="IPR006123">
    <property type="entry name" value="Toxin_b-grasp_Staph/Strep"/>
</dbReference>